<evidence type="ECO:0000313" key="3">
    <source>
        <dbReference type="Proteomes" id="UP000199300"/>
    </source>
</evidence>
<dbReference type="PANTHER" id="PTHR43581:SF4">
    <property type="entry name" value="ATP_GTP PHOSPHATASE"/>
    <property type="match status" value="1"/>
</dbReference>
<gene>
    <name evidence="2" type="ORF">SAMN04488134_10331</name>
</gene>
<dbReference type="InterPro" id="IPR051396">
    <property type="entry name" value="Bact_Antivir_Def_Nuclease"/>
</dbReference>
<name>A0A1H8KZY7_9BACI</name>
<dbReference type="InterPro" id="IPR027417">
    <property type="entry name" value="P-loop_NTPase"/>
</dbReference>
<evidence type="ECO:0000313" key="2">
    <source>
        <dbReference type="EMBL" id="SEN98463.1"/>
    </source>
</evidence>
<feature type="domain" description="ATPase AAA-type core" evidence="1">
    <location>
        <begin position="140"/>
        <end position="213"/>
    </location>
</feature>
<keyword evidence="3" id="KW-1185">Reference proteome</keyword>
<evidence type="ECO:0000259" key="1">
    <source>
        <dbReference type="Pfam" id="PF13304"/>
    </source>
</evidence>
<organism evidence="2 3">
    <name type="scientific">Amphibacillus marinus</name>
    <dbReference type="NCBI Taxonomy" id="872970"/>
    <lineage>
        <taxon>Bacteria</taxon>
        <taxon>Bacillati</taxon>
        <taxon>Bacillota</taxon>
        <taxon>Bacilli</taxon>
        <taxon>Bacillales</taxon>
        <taxon>Bacillaceae</taxon>
        <taxon>Amphibacillus</taxon>
    </lineage>
</organism>
<dbReference type="STRING" id="872970.SAMN04488134_10331"/>
<dbReference type="Gene3D" id="3.40.50.300">
    <property type="entry name" value="P-loop containing nucleotide triphosphate hydrolases"/>
    <property type="match status" value="1"/>
</dbReference>
<reference evidence="2 3" key="1">
    <citation type="submission" date="2016-10" db="EMBL/GenBank/DDBJ databases">
        <authorList>
            <person name="de Groot N.N."/>
        </authorList>
    </citation>
    <scope>NUCLEOTIDE SEQUENCE [LARGE SCALE GENOMIC DNA]</scope>
    <source>
        <strain evidence="2 3">CGMCC 1.10434</strain>
    </source>
</reference>
<dbReference type="EMBL" id="FODJ01000003">
    <property type="protein sequence ID" value="SEN98463.1"/>
    <property type="molecule type" value="Genomic_DNA"/>
</dbReference>
<dbReference type="AlphaFoldDB" id="A0A1H8KZY7"/>
<dbReference type="RefSeq" id="WP_091495768.1">
    <property type="nucleotide sequence ID" value="NZ_FODJ01000003.1"/>
</dbReference>
<protein>
    <submittedName>
        <fullName evidence="2">AAA domain-containing protein, putative AbiEii toxin, Type IV TA system</fullName>
    </submittedName>
</protein>
<dbReference type="Pfam" id="PF13304">
    <property type="entry name" value="AAA_21"/>
    <property type="match status" value="1"/>
</dbReference>
<proteinExistence type="predicted"/>
<dbReference type="GO" id="GO:0005524">
    <property type="term" value="F:ATP binding"/>
    <property type="evidence" value="ECO:0007669"/>
    <property type="project" value="InterPro"/>
</dbReference>
<accession>A0A1H8KZY7</accession>
<dbReference type="Proteomes" id="UP000199300">
    <property type="component" value="Unassembled WGS sequence"/>
</dbReference>
<sequence length="426" mass="49530">MWIKWYGEVHNIILTKRYILGLKINNQDIKRISGHNIVANILSNNQLVEVTNQRDSRFSDIIAEDTSIYYLDYKQSTSILDFLDQDNLEELIDQYDENILTQELIDDLSYIVGKEYDEIILYEIEDGEEVIPYFKVKISDIYYDSLGMGMGEHFLFYIFWVFYKLKGSGIILIEEPETFISINSQQKLMDFIAQNTSKLGITVILASHSPYIIKRIKKENIIILNRYSNFVSVVKPSVARDSLVTLGLEIPKKGCIFVEDKVAEVYLKTILSAYCSYILREYNIEYVNGHAGITERLRFPNTAKFTYKLVGIYDGDMKEDIERIRDNINWGYAFLPEDTAIELEFKRCLRTNVQKFAAMIQVDLDELVQILSGIEGLDHHDWITELTDQLGKDLALIIEKLFVIWSEAEGNREKIENFAKNLQELC</sequence>
<dbReference type="SUPFAM" id="SSF52540">
    <property type="entry name" value="P-loop containing nucleoside triphosphate hydrolases"/>
    <property type="match status" value="1"/>
</dbReference>
<dbReference type="InterPro" id="IPR003959">
    <property type="entry name" value="ATPase_AAA_core"/>
</dbReference>
<dbReference type="PANTHER" id="PTHR43581">
    <property type="entry name" value="ATP/GTP PHOSPHATASE"/>
    <property type="match status" value="1"/>
</dbReference>
<dbReference type="OrthoDB" id="3322489at2"/>
<dbReference type="GO" id="GO:0016887">
    <property type="term" value="F:ATP hydrolysis activity"/>
    <property type="evidence" value="ECO:0007669"/>
    <property type="project" value="InterPro"/>
</dbReference>